<keyword evidence="2 4" id="KW-0732">Signal</keyword>
<evidence type="ECO:0000256" key="1">
    <source>
        <dbReference type="ARBA" id="ARBA00010088"/>
    </source>
</evidence>
<dbReference type="InterPro" id="IPR029058">
    <property type="entry name" value="AB_hydrolase_fold"/>
</dbReference>
<comment type="similarity">
    <text evidence="1">Belongs to the peptidase S33 family.</text>
</comment>
<evidence type="ECO:0000259" key="6">
    <source>
        <dbReference type="Pfam" id="PF08386"/>
    </source>
</evidence>
<dbReference type="EMBL" id="JACCFW010000001">
    <property type="protein sequence ID" value="NYJ74920.1"/>
    <property type="molecule type" value="Genomic_DNA"/>
</dbReference>
<dbReference type="GO" id="GO:0016787">
    <property type="term" value="F:hydrolase activity"/>
    <property type="evidence" value="ECO:0007669"/>
    <property type="project" value="UniProtKB-KW"/>
</dbReference>
<protein>
    <submittedName>
        <fullName evidence="7">Pimeloyl-ACP methyl ester carboxylesterase</fullName>
    </submittedName>
</protein>
<dbReference type="RefSeq" id="WP_179481189.1">
    <property type="nucleotide sequence ID" value="NZ_JACCFW010000001.1"/>
</dbReference>
<dbReference type="PANTHER" id="PTHR43248:SF29">
    <property type="entry name" value="TRIPEPTIDYL AMINOPEPTIDASE"/>
    <property type="match status" value="1"/>
</dbReference>
<evidence type="ECO:0000313" key="8">
    <source>
        <dbReference type="Proteomes" id="UP000571817"/>
    </source>
</evidence>
<feature type="signal peptide" evidence="4">
    <location>
        <begin position="1"/>
        <end position="29"/>
    </location>
</feature>
<feature type="chain" id="PRO_5032923679" evidence="4">
    <location>
        <begin position="30"/>
        <end position="547"/>
    </location>
</feature>
<sequence>MRFPSKALGGCAATLLVAGVLLPAGSARAATTTTSTINWKACTESTESGLHCAAVQVPLDYNQPNGPQIKIAVVAHPATDPAQRKGSLFWNPGGPGGSGTQTLKAALPDFTGYEQAHFDIISFDPRGIQESDGLKCYDSPAQEQAALADVPAGLFPSNPAQERAEINAWTRFDKACATHGGPIQNHMGTADVARDMDRIRAAIGDRQITFDGTSYGTYLGVTYANLFPSRVAAMVLDGNVDPNAWNDARTGTQISTFDRLNSPLGSELGFRTFIRDCAEAGTDKCAFAAGSDVATLAKWRTLKKRLATQTVTVAGQSFDAAFLTTYTAAELESVQPSSLGMPGWAGLAQVLQAVWSGSLPGSDHHVAAPQLRGEVRPAQHSALAAAMMGTGAAVGLAADVPQGAEGTDGVLCGETPNPRDPYSYQPQAALYNRAESPDGFGSTWTWEAGACPNWQARDQDEYRGPWNRLPASKYLIIGTLADSNTAYTSSLAMAGEVGGARLLTETGGGHTSFLNQSTCVNNAIDAFVGRGQLPPVGTVCNQDEPPF</sequence>
<keyword evidence="3" id="KW-0378">Hydrolase</keyword>
<dbReference type="InterPro" id="IPR013595">
    <property type="entry name" value="Pept_S33_TAP-like_C"/>
</dbReference>
<organism evidence="7 8">
    <name type="scientific">Allobranchiibius huperziae</name>
    <dbReference type="NCBI Taxonomy" id="1874116"/>
    <lineage>
        <taxon>Bacteria</taxon>
        <taxon>Bacillati</taxon>
        <taxon>Actinomycetota</taxon>
        <taxon>Actinomycetes</taxon>
        <taxon>Micrococcales</taxon>
        <taxon>Dermacoccaceae</taxon>
        <taxon>Allobranchiibius</taxon>
    </lineage>
</organism>
<dbReference type="PANTHER" id="PTHR43248">
    <property type="entry name" value="2-SUCCINYL-6-HYDROXY-2,4-CYCLOHEXADIENE-1-CARBOXYLATE SYNTHASE"/>
    <property type="match status" value="1"/>
</dbReference>
<gene>
    <name evidence="7" type="ORF">HNR15_001883</name>
</gene>
<name>A0A853DJM8_9MICO</name>
<feature type="domain" description="AB hydrolase-1" evidence="5">
    <location>
        <begin position="110"/>
        <end position="246"/>
    </location>
</feature>
<dbReference type="Proteomes" id="UP000571817">
    <property type="component" value="Unassembled WGS sequence"/>
</dbReference>
<dbReference type="Gene3D" id="3.40.50.1820">
    <property type="entry name" value="alpha/beta hydrolase"/>
    <property type="match status" value="1"/>
</dbReference>
<dbReference type="SUPFAM" id="SSF53474">
    <property type="entry name" value="alpha/beta-Hydrolases"/>
    <property type="match status" value="1"/>
</dbReference>
<evidence type="ECO:0000313" key="7">
    <source>
        <dbReference type="EMBL" id="NYJ74920.1"/>
    </source>
</evidence>
<evidence type="ECO:0000256" key="3">
    <source>
        <dbReference type="ARBA" id="ARBA00022801"/>
    </source>
</evidence>
<evidence type="ECO:0000256" key="4">
    <source>
        <dbReference type="SAM" id="SignalP"/>
    </source>
</evidence>
<reference evidence="7 8" key="1">
    <citation type="submission" date="2020-07" db="EMBL/GenBank/DDBJ databases">
        <title>Sequencing the genomes of 1000 actinobacteria strains.</title>
        <authorList>
            <person name="Klenk H.-P."/>
        </authorList>
    </citation>
    <scope>NUCLEOTIDE SEQUENCE [LARGE SCALE GENOMIC DNA]</scope>
    <source>
        <strain evidence="7 8">DSM 29531</strain>
    </source>
</reference>
<dbReference type="InterPro" id="IPR000073">
    <property type="entry name" value="AB_hydrolase_1"/>
</dbReference>
<proteinExistence type="inferred from homology"/>
<evidence type="ECO:0000256" key="2">
    <source>
        <dbReference type="ARBA" id="ARBA00022729"/>
    </source>
</evidence>
<dbReference type="Pfam" id="PF08386">
    <property type="entry name" value="Abhydrolase_4"/>
    <property type="match status" value="1"/>
</dbReference>
<feature type="domain" description="Peptidase S33 tripeptidyl aminopeptidase-like C-terminal" evidence="6">
    <location>
        <begin position="440"/>
        <end position="540"/>
    </location>
</feature>
<dbReference type="InterPro" id="IPR051601">
    <property type="entry name" value="Serine_prot/Carboxylest_S33"/>
</dbReference>
<evidence type="ECO:0000259" key="5">
    <source>
        <dbReference type="Pfam" id="PF00561"/>
    </source>
</evidence>
<comment type="caution">
    <text evidence="7">The sequence shown here is derived from an EMBL/GenBank/DDBJ whole genome shotgun (WGS) entry which is preliminary data.</text>
</comment>
<keyword evidence="8" id="KW-1185">Reference proteome</keyword>
<accession>A0A853DJM8</accession>
<dbReference type="Pfam" id="PF00561">
    <property type="entry name" value="Abhydrolase_1"/>
    <property type="match status" value="1"/>
</dbReference>
<dbReference type="AlphaFoldDB" id="A0A853DJM8"/>